<reference evidence="1 2" key="1">
    <citation type="journal article" date="2021" name="Genome Biol.">
        <title>AFLAP: assembly-free linkage analysis pipeline using k-mers from genome sequencing data.</title>
        <authorList>
            <person name="Fletcher K."/>
            <person name="Zhang L."/>
            <person name="Gil J."/>
            <person name="Han R."/>
            <person name="Cavanaugh K."/>
            <person name="Michelmore R."/>
        </authorList>
    </citation>
    <scope>NUCLEOTIDE SEQUENCE [LARGE SCALE GENOMIC DNA]</scope>
    <source>
        <strain evidence="1 2">SF5</strain>
    </source>
</reference>
<dbReference type="Proteomes" id="UP000294530">
    <property type="component" value="Unassembled WGS sequence"/>
</dbReference>
<organism evidence="1 2">
    <name type="scientific">Bremia lactucae</name>
    <name type="common">Lettuce downy mildew</name>
    <dbReference type="NCBI Taxonomy" id="4779"/>
    <lineage>
        <taxon>Eukaryota</taxon>
        <taxon>Sar</taxon>
        <taxon>Stramenopiles</taxon>
        <taxon>Oomycota</taxon>
        <taxon>Peronosporomycetes</taxon>
        <taxon>Peronosporales</taxon>
        <taxon>Peronosporaceae</taxon>
        <taxon>Bremia</taxon>
    </lineage>
</organism>
<dbReference type="RefSeq" id="XP_067815913.1">
    <property type="nucleotide sequence ID" value="XM_067967146.1"/>
</dbReference>
<dbReference type="GeneID" id="94352817"/>
<dbReference type="EMBL" id="SHOA02000011">
    <property type="protein sequence ID" value="TDH66414.1"/>
    <property type="molecule type" value="Genomic_DNA"/>
</dbReference>
<dbReference type="OrthoDB" id="90621at2759"/>
<dbReference type="AlphaFoldDB" id="A0A976FH30"/>
<accession>A0A976FH30</accession>
<sequence length="213" mass="24740">MCLETILKRVNFQFSISYKFVDKLGEIEACESEFAAYCCQCENDNPVAIRNSCRKCLGSYVYSLYVKRITARQYGFTGKLSEVIESERHNSCIEYKWCEWGPLESYMLPTFGSKMGWLRHTARLNTRRDKKQYFRSLQSKVGPEVAAIIKQAKFRKKSMAELYKCRTRCFRIKAKMEERGFPFEPISDSCKKYITDGTGSVEEVIQSVADTMT</sequence>
<protein>
    <submittedName>
        <fullName evidence="1">Uncharacterized protein</fullName>
    </submittedName>
</protein>
<gene>
    <name evidence="1" type="ORF">CCR75_009101</name>
</gene>
<name>A0A976FH30_BRELC</name>
<evidence type="ECO:0000313" key="1">
    <source>
        <dbReference type="EMBL" id="TDH66414.1"/>
    </source>
</evidence>
<comment type="caution">
    <text evidence="1">The sequence shown here is derived from an EMBL/GenBank/DDBJ whole genome shotgun (WGS) entry which is preliminary data.</text>
</comment>
<proteinExistence type="predicted"/>
<dbReference type="KEGG" id="blac:94352817"/>
<keyword evidence="2" id="KW-1185">Reference proteome</keyword>
<evidence type="ECO:0000313" key="2">
    <source>
        <dbReference type="Proteomes" id="UP000294530"/>
    </source>
</evidence>